<protein>
    <submittedName>
        <fullName evidence="1">Right-handed parallel beta-helix repeat-containing protein</fullName>
    </submittedName>
</protein>
<name>A0ABY9ZRY7_9ACTN</name>
<dbReference type="InterPro" id="IPR012334">
    <property type="entry name" value="Pectin_lyas_fold"/>
</dbReference>
<evidence type="ECO:0000313" key="2">
    <source>
        <dbReference type="Proteomes" id="UP001303001"/>
    </source>
</evidence>
<accession>A0ABY9ZRY7</accession>
<evidence type="ECO:0000313" key="1">
    <source>
        <dbReference type="EMBL" id="WNM37955.1"/>
    </source>
</evidence>
<proteinExistence type="predicted"/>
<dbReference type="EMBL" id="CP134876">
    <property type="protein sequence ID" value="WNM37955.1"/>
    <property type="molecule type" value="Genomic_DNA"/>
</dbReference>
<dbReference type="Proteomes" id="UP001303001">
    <property type="component" value="Chromosome"/>
</dbReference>
<dbReference type="SUPFAM" id="SSF51126">
    <property type="entry name" value="Pectin lyase-like"/>
    <property type="match status" value="2"/>
</dbReference>
<dbReference type="RefSeq" id="WP_313719557.1">
    <property type="nucleotide sequence ID" value="NZ_CP134876.1"/>
</dbReference>
<organism evidence="1 2">
    <name type="scientific">Micromonospora halotolerans</name>
    <dbReference type="NCBI Taxonomy" id="709879"/>
    <lineage>
        <taxon>Bacteria</taxon>
        <taxon>Bacillati</taxon>
        <taxon>Actinomycetota</taxon>
        <taxon>Actinomycetes</taxon>
        <taxon>Micromonosporales</taxon>
        <taxon>Micromonosporaceae</taxon>
        <taxon>Micromonospora</taxon>
    </lineage>
</organism>
<dbReference type="SMART" id="SM00710">
    <property type="entry name" value="PbH1"/>
    <property type="match status" value="4"/>
</dbReference>
<sequence>MTDLFVAAGGPVGDGTRARPFHDPWLALRQAAPGDRIHIAAGTYTGRGERSSWVVDTPELTVLGGYSPDFARRTPWQTPTVFAAKAGLRVPNEPNMLQGIGGHDGLVLDGLFFDGAGRDDYDEQGGLQRASYGDGPLVSLRGERITVRDCGFANGSSGAVELGGDSAVFENNIVVNCVGLSLLTVRDGAPEAPAAVSRNTFAFAHDDSDPPRGSGADRAVGIRVNGAAAIADNVFVGCGNAAIACLRDVGQIAVDRNLFFATPRDIVRSRVSGAEAELTEEYAAELEDVGLRSAAGNTVGDPQLTGLPAAWLDVYTVDTAATYERPPTAALNALRKSVGLGELPSTSDCVVQRPVMRRLAPAEVLALAVGAAPGAHPADLAAPEPFTELPAGPAYQAVDWARLYEADPALAGTPVQVRAGVGFDQNTQILPELAETHIGVAVYEPGTDNTPWWALAPRYGLVHHQTEEAVRYSRGLDVESTYLLRGTYRLTPPGGRQSATIVLDSLAPVLDITAPEPPRPAGRDWFVRAGSSGGDGSREAPFRDPFQALEKAAEGDRILVAAGEYTGRLRSGTWRIPVRNLTLLGGWDAEFAARDPWRHPVRFVLTPETKAKGIFGDPVLTGEDSGEGLILDGFMFDGATYNAYADSGALNTDHSQSAALLDLRGGSGGITVRNCVFANAAYCAVQLSAAYGTFENNVVVNTSGTAVRIQAPGAGPWTVRGNTVLFAADPTGRASTGQSTTGCLLDISGRGVMRVEANVLAFADSIAVRATVPDQNLLLDGNVLAANLYADLHDGRHVLVDAENRDRVFRDAPFGAQAGTRFELPAVPVDAAYAHQAVGRLSALAAAMPKDGLNAAAAALGVSITAPKTEAPVEAAPPEPKKEPSVADLLADLGRAREAFEAKDASPPATDTPLYCPVYPVEAALRLALDAPPGEPGAHAAVISH</sequence>
<gene>
    <name evidence="1" type="ORF">RMN56_22835</name>
</gene>
<dbReference type="InterPro" id="IPR011050">
    <property type="entry name" value="Pectin_lyase_fold/virulence"/>
</dbReference>
<reference evidence="1 2" key="1">
    <citation type="submission" date="2023-09" db="EMBL/GenBank/DDBJ databases">
        <title>Micromonospora halotolerans DSM 45598 genome sequence.</title>
        <authorList>
            <person name="Mo P."/>
        </authorList>
    </citation>
    <scope>NUCLEOTIDE SEQUENCE [LARGE SCALE GENOMIC DNA]</scope>
    <source>
        <strain evidence="1 2">DSM 45598</strain>
    </source>
</reference>
<dbReference type="Gene3D" id="2.160.20.10">
    <property type="entry name" value="Single-stranded right-handed beta-helix, Pectin lyase-like"/>
    <property type="match status" value="2"/>
</dbReference>
<dbReference type="InterPro" id="IPR006626">
    <property type="entry name" value="PbH1"/>
</dbReference>
<keyword evidence="2" id="KW-1185">Reference proteome</keyword>